<evidence type="ECO:0000256" key="1">
    <source>
        <dbReference type="SAM" id="Phobius"/>
    </source>
</evidence>
<feature type="domain" description="HPP transmembrane region" evidence="2">
    <location>
        <begin position="3"/>
        <end position="162"/>
    </location>
</feature>
<dbReference type="HOGENOM" id="CLU_040397_1_0_6"/>
<dbReference type="OrthoDB" id="9811720at2"/>
<protein>
    <submittedName>
        <fullName evidence="3">CBS-domain-containing membrane protein</fullName>
    </submittedName>
</protein>
<gene>
    <name evidence="3" type="ORF">Thi970DRAFT_01297</name>
</gene>
<keyword evidence="1" id="KW-0812">Transmembrane</keyword>
<dbReference type="EMBL" id="JH603168">
    <property type="protein sequence ID" value="EIC23623.1"/>
    <property type="molecule type" value="Genomic_DNA"/>
</dbReference>
<dbReference type="InterPro" id="IPR007065">
    <property type="entry name" value="HPP"/>
</dbReference>
<dbReference type="PANTHER" id="PTHR33741:SF5">
    <property type="entry name" value="TRANSMEMBRANE PROTEIN DDB_G0269096-RELATED"/>
    <property type="match status" value="1"/>
</dbReference>
<dbReference type="AlphaFoldDB" id="H8YYU7"/>
<reference evidence="4" key="1">
    <citation type="submission" date="2011-06" db="EMBL/GenBank/DDBJ databases">
        <authorList>
            <consortium name="US DOE Joint Genome Institute (JGI-PGF)"/>
            <person name="Lucas S."/>
            <person name="Han J."/>
            <person name="Lapidus A."/>
            <person name="Cheng J.-F."/>
            <person name="Goodwin L."/>
            <person name="Pitluck S."/>
            <person name="Peters L."/>
            <person name="Land M.L."/>
            <person name="Hauser L."/>
            <person name="Vogl K."/>
            <person name="Liu Z."/>
            <person name="Overmann J."/>
            <person name="Frigaard N.-U."/>
            <person name="Bryant D.A."/>
            <person name="Woyke T.J."/>
        </authorList>
    </citation>
    <scope>NUCLEOTIDE SEQUENCE [LARGE SCALE GENOMIC DNA]</scope>
    <source>
        <strain evidence="4">970</strain>
    </source>
</reference>
<accession>H8YYU7</accession>
<evidence type="ECO:0000313" key="3">
    <source>
        <dbReference type="EMBL" id="EIC23623.1"/>
    </source>
</evidence>
<proteinExistence type="predicted"/>
<sequence length="312" mass="33628">MNSVSLREQLISALGGGVGILATAALALWLFPAVDPALPWLIASMGSSAVLLFAVPHGPLSQPWPLLGGHLVSALIGVACARWLGTDLWSAATAAGLSIGAMHALRCLHPPGGATALTAVIGGPSITSLGFGFVLMPVAVNALTLLLLAVVWNAPWHWRRYPANWPARWRRDQDSGAPAAEPAAPMPLEHRHLAAALRAMDSFIDVSEPDLQRIFALATEEARHTRAATPPIRVGQAYSNGSFGQDWEIREVLALEQDADGSDTQVRFRRLAGQGRRCEGECSLETFRDWAVHAVERDENSWRPIDRTEPED</sequence>
<evidence type="ECO:0000313" key="4">
    <source>
        <dbReference type="Proteomes" id="UP000002964"/>
    </source>
</evidence>
<dbReference type="STRING" id="631362.Thi970DRAFT_01297"/>
<evidence type="ECO:0000259" key="2">
    <source>
        <dbReference type="Pfam" id="PF04982"/>
    </source>
</evidence>
<name>H8YYU7_9GAMM</name>
<dbReference type="RefSeq" id="WP_009147706.1">
    <property type="nucleotide sequence ID" value="NZ_CP121471.1"/>
</dbReference>
<dbReference type="Pfam" id="PF04982">
    <property type="entry name" value="TM_HPP"/>
    <property type="match status" value="1"/>
</dbReference>
<keyword evidence="4" id="KW-1185">Reference proteome</keyword>
<dbReference type="InterPro" id="IPR058581">
    <property type="entry name" value="TM_HPP"/>
</dbReference>
<dbReference type="eggNOG" id="COG3448">
    <property type="taxonomic scope" value="Bacteria"/>
</dbReference>
<feature type="transmembrane region" description="Helical" evidence="1">
    <location>
        <begin position="12"/>
        <end position="31"/>
    </location>
</feature>
<dbReference type="Proteomes" id="UP000002964">
    <property type="component" value="Unassembled WGS sequence"/>
</dbReference>
<organism evidence="3 4">
    <name type="scientific">Thiorhodovibrio frisius</name>
    <dbReference type="NCBI Taxonomy" id="631362"/>
    <lineage>
        <taxon>Bacteria</taxon>
        <taxon>Pseudomonadati</taxon>
        <taxon>Pseudomonadota</taxon>
        <taxon>Gammaproteobacteria</taxon>
        <taxon>Chromatiales</taxon>
        <taxon>Chromatiaceae</taxon>
        <taxon>Thiorhodovibrio</taxon>
    </lineage>
</organism>
<reference evidence="3 4" key="2">
    <citation type="submission" date="2011-11" db="EMBL/GenBank/DDBJ databases">
        <authorList>
            <consortium name="US DOE Joint Genome Institute"/>
            <person name="Lucas S."/>
            <person name="Han J."/>
            <person name="Lapidus A."/>
            <person name="Cheng J.-F."/>
            <person name="Goodwin L."/>
            <person name="Pitluck S."/>
            <person name="Peters L."/>
            <person name="Ovchinnikova G."/>
            <person name="Zhang X."/>
            <person name="Detter J.C."/>
            <person name="Han C."/>
            <person name="Tapia R."/>
            <person name="Land M."/>
            <person name="Hauser L."/>
            <person name="Kyrpides N."/>
            <person name="Ivanova N."/>
            <person name="Pagani I."/>
            <person name="Vogl K."/>
            <person name="Liu Z."/>
            <person name="Overmann J."/>
            <person name="Frigaard N.-U."/>
            <person name="Bryant D."/>
            <person name="Woyke T."/>
        </authorList>
    </citation>
    <scope>NUCLEOTIDE SEQUENCE [LARGE SCALE GENOMIC DNA]</scope>
    <source>
        <strain evidence="3 4">970</strain>
    </source>
</reference>
<feature type="transmembrane region" description="Helical" evidence="1">
    <location>
        <begin position="129"/>
        <end position="152"/>
    </location>
</feature>
<feature type="transmembrane region" description="Helical" evidence="1">
    <location>
        <begin position="37"/>
        <end position="55"/>
    </location>
</feature>
<keyword evidence="1" id="KW-1133">Transmembrane helix</keyword>
<keyword evidence="1" id="KW-0472">Membrane</keyword>
<dbReference type="PANTHER" id="PTHR33741">
    <property type="entry name" value="TRANSMEMBRANE PROTEIN DDB_G0269096-RELATED"/>
    <property type="match status" value="1"/>
</dbReference>